<dbReference type="InterPro" id="IPR053147">
    <property type="entry name" value="Hsp_HslJ-like"/>
</dbReference>
<evidence type="ECO:0000256" key="1">
    <source>
        <dbReference type="SAM" id="SignalP"/>
    </source>
</evidence>
<keyword evidence="1" id="KW-0732">Signal</keyword>
<feature type="domain" description="DUF306" evidence="2">
    <location>
        <begin position="38"/>
        <end position="143"/>
    </location>
</feature>
<feature type="chain" id="PRO_5025516623" evidence="1">
    <location>
        <begin position="31"/>
        <end position="149"/>
    </location>
</feature>
<dbReference type="Pfam" id="PF03724">
    <property type="entry name" value="META"/>
    <property type="match status" value="1"/>
</dbReference>
<dbReference type="PANTHER" id="PTHR35535">
    <property type="entry name" value="HEAT SHOCK PROTEIN HSLJ"/>
    <property type="match status" value="1"/>
</dbReference>
<dbReference type="Proteomes" id="UP000332515">
    <property type="component" value="Unassembled WGS sequence"/>
</dbReference>
<gene>
    <name evidence="3" type="ORF">F0357_01290</name>
</gene>
<dbReference type="AlphaFoldDB" id="A0A6A7XYY4"/>
<name>A0A6A7XYY4_9HYPH</name>
<evidence type="ECO:0000259" key="2">
    <source>
        <dbReference type="Pfam" id="PF03724"/>
    </source>
</evidence>
<comment type="caution">
    <text evidence="3">The sequence shown here is derived from an EMBL/GenBank/DDBJ whole genome shotgun (WGS) entry which is preliminary data.</text>
</comment>
<dbReference type="Gene3D" id="2.40.128.270">
    <property type="match status" value="1"/>
</dbReference>
<reference evidence="3 4" key="1">
    <citation type="submission" date="2019-09" db="EMBL/GenBank/DDBJ databases">
        <title>Segnochrobactrum spirostomi gen. nov., sp. nov., isolated from the ciliate Spirostomum cf. yagiui and description of a novel family, Segnochrobactraceae fam. nov. within the order Rhizobiales of the class Alphaproteobacteria.</title>
        <authorList>
            <person name="Akter S."/>
            <person name="Shazib S.U.A."/>
            <person name="Shin M.K."/>
        </authorList>
    </citation>
    <scope>NUCLEOTIDE SEQUENCE [LARGE SCALE GENOMIC DNA]</scope>
    <source>
        <strain evidence="3 4">Sp-1</strain>
    </source>
</reference>
<dbReference type="InterPro" id="IPR038670">
    <property type="entry name" value="HslJ-like_sf"/>
</dbReference>
<dbReference type="RefSeq" id="WP_153477872.1">
    <property type="nucleotide sequence ID" value="NZ_VWNA01000001.1"/>
</dbReference>
<dbReference type="PANTHER" id="PTHR35535:SF1">
    <property type="entry name" value="HEAT SHOCK PROTEIN HSLJ"/>
    <property type="match status" value="1"/>
</dbReference>
<proteinExistence type="predicted"/>
<sequence length="149" mass="15426">MITLADLRVRAMRALAGAALVVASALPAVAGGGGLPGLYTITDVDGKPVPAAAKLTIRFSEKASFEGFGGCNHFSGPYKFVGPITAQSVIMGPIRVTKKSCPEDVMSLEHALLRALGTAHTIERADDGAFVIADDKGKTTARLVFKAAD</sequence>
<dbReference type="InterPro" id="IPR005184">
    <property type="entry name" value="DUF306_Meta_HslJ"/>
</dbReference>
<dbReference type="EMBL" id="VWNA01000001">
    <property type="protein sequence ID" value="MQT11327.1"/>
    <property type="molecule type" value="Genomic_DNA"/>
</dbReference>
<accession>A0A6A7XYY4</accession>
<evidence type="ECO:0000313" key="4">
    <source>
        <dbReference type="Proteomes" id="UP000332515"/>
    </source>
</evidence>
<evidence type="ECO:0000313" key="3">
    <source>
        <dbReference type="EMBL" id="MQT11327.1"/>
    </source>
</evidence>
<feature type="signal peptide" evidence="1">
    <location>
        <begin position="1"/>
        <end position="30"/>
    </location>
</feature>
<protein>
    <submittedName>
        <fullName evidence="3">META domain-containing protein</fullName>
    </submittedName>
</protein>
<keyword evidence="4" id="KW-1185">Reference proteome</keyword>
<organism evidence="3 4">
    <name type="scientific">Segnochrobactrum spirostomi</name>
    <dbReference type="NCBI Taxonomy" id="2608987"/>
    <lineage>
        <taxon>Bacteria</taxon>
        <taxon>Pseudomonadati</taxon>
        <taxon>Pseudomonadota</taxon>
        <taxon>Alphaproteobacteria</taxon>
        <taxon>Hyphomicrobiales</taxon>
        <taxon>Segnochrobactraceae</taxon>
        <taxon>Segnochrobactrum</taxon>
    </lineage>
</organism>